<dbReference type="RefSeq" id="WP_184744658.1">
    <property type="nucleotide sequence ID" value="NZ_JACHGJ010000002.1"/>
</dbReference>
<name>A0A841R8A9_9SPIO</name>
<organism evidence="2 3">
    <name type="scientific">Spirochaeta isovalerica</name>
    <dbReference type="NCBI Taxonomy" id="150"/>
    <lineage>
        <taxon>Bacteria</taxon>
        <taxon>Pseudomonadati</taxon>
        <taxon>Spirochaetota</taxon>
        <taxon>Spirochaetia</taxon>
        <taxon>Spirochaetales</taxon>
        <taxon>Spirochaetaceae</taxon>
        <taxon>Spirochaeta</taxon>
    </lineage>
</organism>
<comment type="caution">
    <text evidence="2">The sequence shown here is derived from an EMBL/GenBank/DDBJ whole genome shotgun (WGS) entry which is preliminary data.</text>
</comment>
<dbReference type="AlphaFoldDB" id="A0A841R8A9"/>
<gene>
    <name evidence="2" type="ORF">HNR50_001085</name>
</gene>
<feature type="chain" id="PRO_5032650300" evidence="1">
    <location>
        <begin position="18"/>
        <end position="184"/>
    </location>
</feature>
<accession>A0A841R8A9</accession>
<dbReference type="Proteomes" id="UP000587760">
    <property type="component" value="Unassembled WGS sequence"/>
</dbReference>
<sequence length="184" mass="21388">MFSGFTIFLLSVFSVFASDFPEISLTDEMIQDYETQSIGTILSIHEEFFSSTIDLPNDVLPEIIVNFTYYPFETDDPSMENLLNKYVAVVLVHVLDCLIKDDKLSPDELKIIVEKKGQPESHSLFLYEFEDKQETLLMDYSDHIGIIREEFRWERDGEFAMQTRVLRSNVSIIYSLIKKVMTNS</sequence>
<evidence type="ECO:0000256" key="1">
    <source>
        <dbReference type="SAM" id="SignalP"/>
    </source>
</evidence>
<dbReference type="EMBL" id="JACHGJ010000002">
    <property type="protein sequence ID" value="MBB6479427.1"/>
    <property type="molecule type" value="Genomic_DNA"/>
</dbReference>
<evidence type="ECO:0000313" key="3">
    <source>
        <dbReference type="Proteomes" id="UP000587760"/>
    </source>
</evidence>
<reference evidence="2 3" key="1">
    <citation type="submission" date="2020-08" db="EMBL/GenBank/DDBJ databases">
        <title>Genomic Encyclopedia of Type Strains, Phase IV (KMG-IV): sequencing the most valuable type-strain genomes for metagenomic binning, comparative biology and taxonomic classification.</title>
        <authorList>
            <person name="Goeker M."/>
        </authorList>
    </citation>
    <scope>NUCLEOTIDE SEQUENCE [LARGE SCALE GENOMIC DNA]</scope>
    <source>
        <strain evidence="2 3">DSM 2461</strain>
    </source>
</reference>
<proteinExistence type="predicted"/>
<keyword evidence="3" id="KW-1185">Reference proteome</keyword>
<feature type="signal peptide" evidence="1">
    <location>
        <begin position="1"/>
        <end position="17"/>
    </location>
</feature>
<keyword evidence="1" id="KW-0732">Signal</keyword>
<protein>
    <submittedName>
        <fullName evidence="2">Uncharacterized protein</fullName>
    </submittedName>
</protein>
<evidence type="ECO:0000313" key="2">
    <source>
        <dbReference type="EMBL" id="MBB6479427.1"/>
    </source>
</evidence>